<evidence type="ECO:0000259" key="8">
    <source>
        <dbReference type="Pfam" id="PF01593"/>
    </source>
</evidence>
<dbReference type="GO" id="GO:0008131">
    <property type="term" value="F:primary methylamine oxidase activity"/>
    <property type="evidence" value="ECO:0007669"/>
    <property type="project" value="UniProtKB-ARBA"/>
</dbReference>
<keyword evidence="7" id="KW-0812">Transmembrane</keyword>
<keyword evidence="4 7" id="KW-0560">Oxidoreductase</keyword>
<evidence type="ECO:0000313" key="9">
    <source>
        <dbReference type="Proteomes" id="UP000085678"/>
    </source>
</evidence>
<comment type="catalytic activity">
    <reaction evidence="5">
        <text>a secondary aliphatic amine + O2 + H2O = a primary amine + an aldehyde + H2O2</text>
        <dbReference type="Rhea" id="RHEA:26414"/>
        <dbReference type="ChEBI" id="CHEBI:15377"/>
        <dbReference type="ChEBI" id="CHEBI:15379"/>
        <dbReference type="ChEBI" id="CHEBI:16240"/>
        <dbReference type="ChEBI" id="CHEBI:17478"/>
        <dbReference type="ChEBI" id="CHEBI:58855"/>
        <dbReference type="ChEBI" id="CHEBI:65296"/>
        <dbReference type="EC" id="1.4.3.4"/>
    </reaction>
</comment>
<dbReference type="GO" id="GO:0005741">
    <property type="term" value="C:mitochondrial outer membrane"/>
    <property type="evidence" value="ECO:0007669"/>
    <property type="project" value="UniProtKB-SubCell"/>
</dbReference>
<evidence type="ECO:0000313" key="10">
    <source>
        <dbReference type="RefSeq" id="XP_013380904.1"/>
    </source>
</evidence>
<dbReference type="InterPro" id="IPR002937">
    <property type="entry name" value="Amino_oxidase"/>
</dbReference>
<dbReference type="InterPro" id="IPR036188">
    <property type="entry name" value="FAD/NAD-bd_sf"/>
</dbReference>
<sequence>MASPASVEVDVVVVGAGLSGLSAAYELTKRDPSLRVAVLEAKDRVGGRTLTTTLKAAGGEDVWDLGGQWVGRTQVHIMALLQELGLEVYSQYNKGKKYMKLGNNKIKTYVSDIPTLPIWALLDLHFFLKKIDHMSTKVPIEDPYKCQYAEEWDSVTVEDFKQEHCWTKAAMEAIDCAVLVMFGVDCSQISLLYFLAYNNAAGGIKALTESSEGAGQEFKVKGGTQQISQLLAEKVGKQNIYLNNPVMTVTQDDTQVLITTTTGDVFRCSRAIFTTMPQQTASVQFNPSLPLEKLELFKRMPAGCIVKFIITYQNTFWRDAGFSGEIVTCGRTKTGEDGPLGVVFDATSPNGNPALVGFVAAKQAVKWSCDEASKRKAAVLSGIAEFLGPQAEECLDYVEQNWGEEPYTLGGPVSPATTGCMAYFTAGLRQPFNRIHFGGTESATVWCGFMNGAVQAGTRTAIEVLYHLRPQAVATEELRQSAYCPASTWPQKKRKVKRHKILKWTLGFGVLTCLALVARRTYIKYID</sequence>
<feature type="binding site" evidence="6">
    <location>
        <position position="19"/>
    </location>
    <ligand>
        <name>FAD</name>
        <dbReference type="ChEBI" id="CHEBI:57692"/>
    </ligand>
</feature>
<gene>
    <name evidence="10" type="primary">LOC106151999</name>
</gene>
<dbReference type="Gene3D" id="3.90.660.10">
    <property type="match status" value="1"/>
</dbReference>
<dbReference type="OrthoDB" id="7777654at2759"/>
<comment type="cofactor">
    <cofactor evidence="1 7">
        <name>FAD</name>
        <dbReference type="ChEBI" id="CHEBI:57692"/>
    </cofactor>
</comment>
<evidence type="ECO:0000256" key="1">
    <source>
        <dbReference type="ARBA" id="ARBA00001974"/>
    </source>
</evidence>
<evidence type="ECO:0000256" key="5">
    <source>
        <dbReference type="ARBA" id="ARBA00048448"/>
    </source>
</evidence>
<feature type="binding site" evidence="6">
    <location>
        <position position="358"/>
    </location>
    <ligand>
        <name>substrate</name>
    </ligand>
</feature>
<feature type="binding site" evidence="6">
    <location>
        <position position="441"/>
    </location>
    <ligand>
        <name>FAD</name>
        <dbReference type="ChEBI" id="CHEBI:57692"/>
    </ligand>
</feature>
<dbReference type="PRINTS" id="PR00757">
    <property type="entry name" value="AMINEOXDASEF"/>
</dbReference>
<dbReference type="Gene3D" id="1.10.405.10">
    <property type="entry name" value="Guanine Nucleotide Dissociation Inhibitor, domain 1"/>
    <property type="match status" value="1"/>
</dbReference>
<feature type="binding site" evidence="6">
    <location>
        <begin position="40"/>
        <end position="41"/>
    </location>
    <ligand>
        <name>FAD</name>
        <dbReference type="ChEBI" id="CHEBI:57692"/>
    </ligand>
</feature>
<comment type="subcellular location">
    <subcellularLocation>
        <location evidence="2">Mitochondrion outer membrane</location>
        <topology evidence="2">Single-pass type IV membrane protein</topology>
        <orientation evidence="2">Cytoplasmic side</orientation>
    </subcellularLocation>
</comment>
<dbReference type="PANTHER" id="PTHR43563:SF14">
    <property type="entry name" value="AMINE OXIDASE"/>
    <property type="match status" value="1"/>
</dbReference>
<dbReference type="AlphaFoldDB" id="A0A1S3H701"/>
<dbReference type="EC" id="1.4.3.-" evidence="7"/>
<comment type="similarity">
    <text evidence="3 7">Belongs to the flavin monoamine oxidase family.</text>
</comment>
<feature type="binding site" evidence="6">
    <location>
        <position position="246"/>
    </location>
    <ligand>
        <name>FAD</name>
        <dbReference type="ChEBI" id="CHEBI:57692"/>
    </ligand>
</feature>
<evidence type="ECO:0000256" key="2">
    <source>
        <dbReference type="ARBA" id="ARBA00004362"/>
    </source>
</evidence>
<dbReference type="Gene3D" id="3.50.50.60">
    <property type="entry name" value="FAD/NAD(P)-binding domain"/>
    <property type="match status" value="1"/>
</dbReference>
<accession>A0A1S3H701</accession>
<organism evidence="9 10">
    <name type="scientific">Lingula anatina</name>
    <name type="common">Brachiopod</name>
    <name type="synonym">Lingula unguis</name>
    <dbReference type="NCBI Taxonomy" id="7574"/>
    <lineage>
        <taxon>Eukaryota</taxon>
        <taxon>Metazoa</taxon>
        <taxon>Spiralia</taxon>
        <taxon>Lophotrochozoa</taxon>
        <taxon>Brachiopoda</taxon>
        <taxon>Linguliformea</taxon>
        <taxon>Lingulata</taxon>
        <taxon>Lingulida</taxon>
        <taxon>Linguloidea</taxon>
        <taxon>Lingulidae</taxon>
        <taxon>Lingula</taxon>
    </lineage>
</organism>
<keyword evidence="7" id="KW-1133">Transmembrane helix</keyword>
<dbReference type="InterPro" id="IPR050703">
    <property type="entry name" value="Flavin_MAO"/>
</dbReference>
<proteinExistence type="inferred from homology"/>
<evidence type="ECO:0000256" key="3">
    <source>
        <dbReference type="ARBA" id="ARBA00005995"/>
    </source>
</evidence>
<dbReference type="GeneID" id="106151999"/>
<keyword evidence="7" id="KW-0285">Flavoprotein</keyword>
<dbReference type="GO" id="GO:0097621">
    <property type="term" value="F:monoamine oxidase activity"/>
    <property type="evidence" value="ECO:0007669"/>
    <property type="project" value="UniProtKB-EC"/>
</dbReference>
<evidence type="ECO:0000256" key="7">
    <source>
        <dbReference type="RuleBase" id="RU362067"/>
    </source>
</evidence>
<dbReference type="STRING" id="7574.A0A1S3H701"/>
<dbReference type="InterPro" id="IPR001613">
    <property type="entry name" value="Flavin_amine_oxidase"/>
</dbReference>
<dbReference type="Pfam" id="PF01593">
    <property type="entry name" value="Amino_oxidase"/>
    <property type="match status" value="1"/>
</dbReference>
<dbReference type="SUPFAM" id="SSF54373">
    <property type="entry name" value="FAD-linked reductases, C-terminal domain"/>
    <property type="match status" value="1"/>
</dbReference>
<dbReference type="PANTHER" id="PTHR43563">
    <property type="entry name" value="AMINE OXIDASE"/>
    <property type="match status" value="1"/>
</dbReference>
<dbReference type="RefSeq" id="XP_013380904.1">
    <property type="nucleotide sequence ID" value="XM_013525450.1"/>
</dbReference>
<name>A0A1S3H701_LINAN</name>
<keyword evidence="9" id="KW-1185">Reference proteome</keyword>
<keyword evidence="7" id="KW-0274">FAD</keyword>
<reference evidence="10" key="1">
    <citation type="submission" date="2025-08" db="UniProtKB">
        <authorList>
            <consortium name="RefSeq"/>
        </authorList>
    </citation>
    <scope>IDENTIFICATION</scope>
    <source>
        <tissue evidence="10">Gonads</tissue>
    </source>
</reference>
<dbReference type="SUPFAM" id="SSF51905">
    <property type="entry name" value="FAD/NAD(P)-binding domain"/>
    <property type="match status" value="1"/>
</dbReference>
<dbReference type="Proteomes" id="UP000085678">
    <property type="component" value="Unplaced"/>
</dbReference>
<feature type="domain" description="Amine oxidase" evidence="8">
    <location>
        <begin position="18"/>
        <end position="465"/>
    </location>
</feature>
<dbReference type="InParanoid" id="A0A1S3H701"/>
<dbReference type="FunCoup" id="A0A1S3H701">
    <property type="interactions" value="237"/>
</dbReference>
<keyword evidence="7" id="KW-0472">Membrane</keyword>
<protein>
    <recommendedName>
        <fullName evidence="7">Amine oxidase</fullName>
        <ecNumber evidence="7">1.4.3.-</ecNumber>
    </recommendedName>
</protein>
<feature type="transmembrane region" description="Helical" evidence="7">
    <location>
        <begin position="501"/>
        <end position="518"/>
    </location>
</feature>
<dbReference type="KEGG" id="lak:106151999"/>
<evidence type="ECO:0000256" key="6">
    <source>
        <dbReference type="PIRSR" id="PIRSR601613-1"/>
    </source>
</evidence>
<evidence type="ECO:0000256" key="4">
    <source>
        <dbReference type="ARBA" id="ARBA00023002"/>
    </source>
</evidence>